<evidence type="ECO:0000256" key="2">
    <source>
        <dbReference type="PROSITE-ProRule" id="PRU00047"/>
    </source>
</evidence>
<dbReference type="AlphaFoldDB" id="A0A316TZ43"/>
<feature type="region of interest" description="Disordered" evidence="3">
    <location>
        <begin position="371"/>
        <end position="395"/>
    </location>
</feature>
<evidence type="ECO:0000256" key="3">
    <source>
        <dbReference type="SAM" id="MobiDB-lite"/>
    </source>
</evidence>
<keyword evidence="6" id="KW-1185">Reference proteome</keyword>
<evidence type="ECO:0000313" key="5">
    <source>
        <dbReference type="EMBL" id="PWN17954.1"/>
    </source>
</evidence>
<feature type="domain" description="CCHC-type" evidence="4">
    <location>
        <begin position="342"/>
        <end position="358"/>
    </location>
</feature>
<dbReference type="GO" id="GO:0003676">
    <property type="term" value="F:nucleic acid binding"/>
    <property type="evidence" value="ECO:0007669"/>
    <property type="project" value="InterPro"/>
</dbReference>
<dbReference type="InterPro" id="IPR036875">
    <property type="entry name" value="Znf_CCHC_sf"/>
</dbReference>
<feature type="compositionally biased region" description="Low complexity" evidence="3">
    <location>
        <begin position="302"/>
        <end position="321"/>
    </location>
</feature>
<dbReference type="InterPro" id="IPR001878">
    <property type="entry name" value="Znf_CCHC"/>
</dbReference>
<evidence type="ECO:0000256" key="1">
    <source>
        <dbReference type="ARBA" id="ARBA00022664"/>
    </source>
</evidence>
<keyword evidence="2" id="KW-0863">Zinc-finger</keyword>
<proteinExistence type="predicted"/>
<feature type="compositionally biased region" description="Low complexity" evidence="3">
    <location>
        <begin position="371"/>
        <end position="381"/>
    </location>
</feature>
<keyword evidence="1" id="KW-0507">mRNA processing</keyword>
<dbReference type="RefSeq" id="XP_025345114.1">
    <property type="nucleotide sequence ID" value="XM_025494585.1"/>
</dbReference>
<dbReference type="GO" id="GO:0006397">
    <property type="term" value="P:mRNA processing"/>
    <property type="evidence" value="ECO:0007669"/>
    <property type="project" value="UniProtKB-KW"/>
</dbReference>
<dbReference type="EMBL" id="KZ819339">
    <property type="protein sequence ID" value="PWN17954.1"/>
    <property type="molecule type" value="Genomic_DNA"/>
</dbReference>
<feature type="region of interest" description="Disordered" evidence="3">
    <location>
        <begin position="291"/>
        <end position="334"/>
    </location>
</feature>
<gene>
    <name evidence="5" type="ORF">BCV69DRAFT_301694</name>
</gene>
<organism evidence="5 6">
    <name type="scientific">Pseudomicrostroma glucosiphilum</name>
    <dbReference type="NCBI Taxonomy" id="1684307"/>
    <lineage>
        <taxon>Eukaryota</taxon>
        <taxon>Fungi</taxon>
        <taxon>Dikarya</taxon>
        <taxon>Basidiomycota</taxon>
        <taxon>Ustilaginomycotina</taxon>
        <taxon>Exobasidiomycetes</taxon>
        <taxon>Microstromatales</taxon>
        <taxon>Microstromatales incertae sedis</taxon>
        <taxon>Pseudomicrostroma</taxon>
    </lineage>
</organism>
<dbReference type="SUPFAM" id="SSF57756">
    <property type="entry name" value="Retrovirus zinc finger-like domains"/>
    <property type="match status" value="1"/>
</dbReference>
<reference evidence="5 6" key="1">
    <citation type="journal article" date="2018" name="Mol. Biol. Evol.">
        <title>Broad Genomic Sampling Reveals a Smut Pathogenic Ancestry of the Fungal Clade Ustilaginomycotina.</title>
        <authorList>
            <person name="Kijpornyongpan T."/>
            <person name="Mondo S.J."/>
            <person name="Barry K."/>
            <person name="Sandor L."/>
            <person name="Lee J."/>
            <person name="Lipzen A."/>
            <person name="Pangilinan J."/>
            <person name="LaButti K."/>
            <person name="Hainaut M."/>
            <person name="Henrissat B."/>
            <person name="Grigoriev I.V."/>
            <person name="Spatafora J.W."/>
            <person name="Aime M.C."/>
        </authorList>
    </citation>
    <scope>NUCLEOTIDE SEQUENCE [LARGE SCALE GENOMIC DNA]</scope>
    <source>
        <strain evidence="5 6">MCA 4718</strain>
    </source>
</reference>
<evidence type="ECO:0000313" key="6">
    <source>
        <dbReference type="Proteomes" id="UP000245942"/>
    </source>
</evidence>
<accession>A0A316TZ43</accession>
<dbReference type="PROSITE" id="PS50158">
    <property type="entry name" value="ZF_CCHC"/>
    <property type="match status" value="1"/>
</dbReference>
<dbReference type="Proteomes" id="UP000245942">
    <property type="component" value="Unassembled WGS sequence"/>
</dbReference>
<dbReference type="SMART" id="SM00343">
    <property type="entry name" value="ZnF_C2HC"/>
    <property type="match status" value="1"/>
</dbReference>
<dbReference type="GeneID" id="37016319"/>
<evidence type="ECO:0000259" key="4">
    <source>
        <dbReference type="PROSITE" id="PS50158"/>
    </source>
</evidence>
<keyword evidence="2" id="KW-0862">Zinc</keyword>
<keyword evidence="2" id="KW-0479">Metal-binding</keyword>
<sequence length="395" mass="43187">MATPIEEIFHIHELFTLLKAKLPEDTTDAIVMELAKQQLSDNKDARTAAAIAAVAAATPPPPPPSPPKEDCLIPPTVRDGFKEVAKLHRENWHSWKSDIISQCDALPEAQTLLFDEEEPSEWTPHLEKLNLLLSGMIQRTIDKETTKSIRSIVASHKGKGARSLVKHLEKEICTADNLRRGLVRQKLMGVRVYDNNVGPAITKLEEIQQESEDYGSRMADGEMINKLQQITYYNAELKSVWHQLSMMGLDSNWEDVKIQFRKKEALDKAHNKPNPQPRPAALTAATLAANNAANGRPPVPQSTAPSTITSATTRARPPTTILNPNSPSYLAGRPGADGSPARCYGCNDIGHIKINCPNRNPTAMAAQSEAASISPSQSASQVIERTSLATAPAIE</sequence>
<name>A0A316TZ43_9BASI</name>
<protein>
    <recommendedName>
        <fullName evidence="4">CCHC-type domain-containing protein</fullName>
    </recommendedName>
</protein>
<dbReference type="GO" id="GO:0008270">
    <property type="term" value="F:zinc ion binding"/>
    <property type="evidence" value="ECO:0007669"/>
    <property type="project" value="UniProtKB-KW"/>
</dbReference>